<comment type="similarity">
    <text evidence="2">Belongs to the bacterial solute-binding protein 8 family.</text>
</comment>
<name>A0A2T4KQ75_9STAP</name>
<evidence type="ECO:0000256" key="7">
    <source>
        <dbReference type="SAM" id="Coils"/>
    </source>
</evidence>
<dbReference type="EMBL" id="PYZI01000006">
    <property type="protein sequence ID" value="PTF14104.1"/>
    <property type="molecule type" value="Genomic_DNA"/>
</dbReference>
<dbReference type="EMBL" id="PYZH01000008">
    <property type="protein sequence ID" value="PTF16451.1"/>
    <property type="molecule type" value="Genomic_DNA"/>
</dbReference>
<dbReference type="NCBIfam" id="NF008501">
    <property type="entry name" value="PRK11411.1"/>
    <property type="match status" value="1"/>
</dbReference>
<keyword evidence="5" id="KW-0564">Palmitate</keyword>
<feature type="domain" description="Fe/B12 periplasmic-binding" evidence="9">
    <location>
        <begin position="60"/>
        <end position="330"/>
    </location>
</feature>
<protein>
    <submittedName>
        <fullName evidence="10">Iron citrate ABC transporter substrate-binding protein</fullName>
    </submittedName>
</protein>
<keyword evidence="7" id="KW-0175">Coiled coil</keyword>
<dbReference type="FunFam" id="3.40.50.1980:FF:000003">
    <property type="entry name" value="Iron ABC transporter substrate-binding protein"/>
    <property type="match status" value="1"/>
</dbReference>
<dbReference type="Pfam" id="PF01497">
    <property type="entry name" value="Peripla_BP_2"/>
    <property type="match status" value="1"/>
</dbReference>
<dbReference type="GO" id="GO:1901678">
    <property type="term" value="P:iron coordination entity transport"/>
    <property type="evidence" value="ECO:0007669"/>
    <property type="project" value="UniProtKB-ARBA"/>
</dbReference>
<evidence type="ECO:0000256" key="8">
    <source>
        <dbReference type="SAM" id="SignalP"/>
    </source>
</evidence>
<dbReference type="CDD" id="cd01146">
    <property type="entry name" value="FhuD"/>
    <property type="match status" value="1"/>
</dbReference>
<dbReference type="PANTHER" id="PTHR30532:SF29">
    <property type="entry name" value="FE(3+) DICITRATE-BINDING PERIPLASMIC PROTEIN"/>
    <property type="match status" value="1"/>
</dbReference>
<accession>A0A2T4KQ75</accession>
<evidence type="ECO:0000313" key="15">
    <source>
        <dbReference type="Proteomes" id="UP000243350"/>
    </source>
</evidence>
<evidence type="ECO:0000256" key="1">
    <source>
        <dbReference type="ARBA" id="ARBA00004193"/>
    </source>
</evidence>
<dbReference type="Gene3D" id="3.40.50.1980">
    <property type="entry name" value="Nitrogenase molybdenum iron protein domain"/>
    <property type="match status" value="2"/>
</dbReference>
<proteinExistence type="inferred from homology"/>
<dbReference type="RefSeq" id="WP_107505559.1">
    <property type="nucleotide sequence ID" value="NZ_CP130489.1"/>
</dbReference>
<feature type="chain" id="PRO_5044580749" evidence="8">
    <location>
        <begin position="22"/>
        <end position="332"/>
    </location>
</feature>
<dbReference type="GO" id="GO:0005886">
    <property type="term" value="C:plasma membrane"/>
    <property type="evidence" value="ECO:0007669"/>
    <property type="project" value="UniProtKB-SubCell"/>
</dbReference>
<reference evidence="10" key="3">
    <citation type="submission" date="2018-03" db="EMBL/GenBank/DDBJ databases">
        <authorList>
            <person name="Keele B.F."/>
        </authorList>
    </citation>
    <scope>NUCLEOTIDE SEQUENCE</scope>
    <source>
        <strain evidence="12">SNUC 4143</strain>
        <strain evidence="10">SNUC 761</strain>
    </source>
</reference>
<reference evidence="11" key="2">
    <citation type="submission" date="2018-03" db="EMBL/GenBank/DDBJ databases">
        <authorList>
            <person name="Naushad S."/>
        </authorList>
    </citation>
    <scope>NUCLEOTIDE SEQUENCE</scope>
    <source>
        <strain evidence="11">SNUC 1409</strain>
    </source>
</reference>
<dbReference type="InterPro" id="IPR051313">
    <property type="entry name" value="Bact_iron-sidero_bind"/>
</dbReference>
<comment type="subcellular location">
    <subcellularLocation>
        <location evidence="1">Cell membrane</location>
        <topology evidence="1">Lipid-anchor</topology>
    </subcellularLocation>
</comment>
<gene>
    <name evidence="10" type="ORF">BUY44_00365</name>
    <name evidence="11" type="ORF">BUY47_07015</name>
    <name evidence="12" type="ORF">BUY48_02460</name>
</gene>
<dbReference type="PANTHER" id="PTHR30532">
    <property type="entry name" value="IRON III DICITRATE-BINDING PERIPLASMIC PROTEIN"/>
    <property type="match status" value="1"/>
</dbReference>
<keyword evidence="13" id="KW-1185">Reference proteome</keyword>
<dbReference type="PROSITE" id="PS50983">
    <property type="entry name" value="FE_B12_PBP"/>
    <property type="match status" value="1"/>
</dbReference>
<keyword evidence="4 8" id="KW-0732">Signal</keyword>
<dbReference type="EMBL" id="PYZL01000001">
    <property type="protein sequence ID" value="PTE74741.1"/>
    <property type="molecule type" value="Genomic_DNA"/>
</dbReference>
<evidence type="ECO:0000313" key="12">
    <source>
        <dbReference type="EMBL" id="PTF16451.1"/>
    </source>
</evidence>
<evidence type="ECO:0000256" key="6">
    <source>
        <dbReference type="ARBA" id="ARBA00023288"/>
    </source>
</evidence>
<evidence type="ECO:0000259" key="9">
    <source>
        <dbReference type="PROSITE" id="PS50983"/>
    </source>
</evidence>
<feature type="signal peptide" evidence="8">
    <location>
        <begin position="1"/>
        <end position="21"/>
    </location>
</feature>
<dbReference type="Proteomes" id="UP000242547">
    <property type="component" value="Unassembled WGS sequence"/>
</dbReference>
<comment type="caution">
    <text evidence="10">The sequence shown here is derived from an EMBL/GenBank/DDBJ whole genome shotgun (WGS) entry which is preliminary data.</text>
</comment>
<keyword evidence="6" id="KW-0449">Lipoprotein</keyword>
<evidence type="ECO:0000313" key="14">
    <source>
        <dbReference type="Proteomes" id="UP000242547"/>
    </source>
</evidence>
<evidence type="ECO:0000256" key="3">
    <source>
        <dbReference type="ARBA" id="ARBA00022448"/>
    </source>
</evidence>
<feature type="coiled-coil region" evidence="7">
    <location>
        <begin position="164"/>
        <end position="198"/>
    </location>
</feature>
<organism evidence="10 14">
    <name type="scientific">Staphylococcus devriesei</name>
    <dbReference type="NCBI Taxonomy" id="586733"/>
    <lineage>
        <taxon>Bacteria</taxon>
        <taxon>Bacillati</taxon>
        <taxon>Bacillota</taxon>
        <taxon>Bacilli</taxon>
        <taxon>Bacillales</taxon>
        <taxon>Staphylococcaceae</taxon>
        <taxon>Staphylococcus</taxon>
    </lineage>
</organism>
<dbReference type="AlphaFoldDB" id="A0A2T4KQ75"/>
<dbReference type="PROSITE" id="PS51257">
    <property type="entry name" value="PROKAR_LIPOPROTEIN"/>
    <property type="match status" value="1"/>
</dbReference>
<reference evidence="13 14" key="1">
    <citation type="journal article" date="2016" name="Front. Microbiol.">
        <title>Comprehensive Phylogenetic Analysis of Bovine Non-aureus Staphylococci Species Based on Whole-Genome Sequencing.</title>
        <authorList>
            <person name="Naushad S."/>
            <person name="Barkema H.W."/>
            <person name="Luby C."/>
            <person name="Condas L.A."/>
            <person name="Nobrega D.B."/>
            <person name="Carson D.A."/>
            <person name="De Buck J."/>
        </authorList>
    </citation>
    <scope>NUCLEOTIDE SEQUENCE [LARGE SCALE GENOMIC DNA]</scope>
    <source>
        <strain evidence="11 13">SNUC 1409</strain>
        <strain evidence="12 15">SNUC 4143</strain>
        <strain evidence="10 14">SNUC 761</strain>
    </source>
</reference>
<dbReference type="Proteomes" id="UP000243350">
    <property type="component" value="Unassembled WGS sequence"/>
</dbReference>
<evidence type="ECO:0000313" key="11">
    <source>
        <dbReference type="EMBL" id="PTF14104.1"/>
    </source>
</evidence>
<dbReference type="OrthoDB" id="9793175at2"/>
<dbReference type="InterPro" id="IPR002491">
    <property type="entry name" value="ABC_transptr_periplasmic_BD"/>
</dbReference>
<evidence type="ECO:0000313" key="13">
    <source>
        <dbReference type="Proteomes" id="UP000242088"/>
    </source>
</evidence>
<dbReference type="SUPFAM" id="SSF53807">
    <property type="entry name" value="Helical backbone' metal receptor"/>
    <property type="match status" value="1"/>
</dbReference>
<evidence type="ECO:0000256" key="5">
    <source>
        <dbReference type="ARBA" id="ARBA00023139"/>
    </source>
</evidence>
<sequence length="332" mass="36762">MKGFKILGVIALLAVLVFVSACGNVSNNGSQDSKSKSSSKDTIEVKHELGTTKVPKDAKRVVALEFSFVDALAALNIKPVGIADDNKKGRIIKPLRDKIGDYTSVGARKQPNLEEISKLKPDLIIADSNRHKNIYKELSKIAPTIELKSFDGDYKQNIEAFKVVAKALNKEDEGKKRLDEHEKKIAEYKDQIQFDKSEKVLPAVASKSGLLAHPKESYVGQLLSELGFEEALTQDVTKGLSKYLKGPYLQLNAETLSDVNPGRMFIMTNGASSDEPSYQELKKDPVWKKLNAVKNNKVEVVDRDTWARARGLISSEEMAKEIVELSKKDSSK</sequence>
<dbReference type="Proteomes" id="UP000242088">
    <property type="component" value="Unassembled WGS sequence"/>
</dbReference>
<evidence type="ECO:0000256" key="2">
    <source>
        <dbReference type="ARBA" id="ARBA00008814"/>
    </source>
</evidence>
<evidence type="ECO:0000256" key="4">
    <source>
        <dbReference type="ARBA" id="ARBA00022729"/>
    </source>
</evidence>
<evidence type="ECO:0000313" key="10">
    <source>
        <dbReference type="EMBL" id="PTE74741.1"/>
    </source>
</evidence>
<keyword evidence="3" id="KW-0813">Transport</keyword>
<dbReference type="GO" id="GO:0030288">
    <property type="term" value="C:outer membrane-bounded periplasmic space"/>
    <property type="evidence" value="ECO:0007669"/>
    <property type="project" value="TreeGrafter"/>
</dbReference>